<dbReference type="HOGENOM" id="CLU_2852086_0_0_1"/>
<reference evidence="2" key="2">
    <citation type="submission" date="2008-06" db="EMBL/GenBank/DDBJ databases">
        <authorList>
            <consortium name="FlyBase"/>
        </authorList>
    </citation>
    <scope>NUCLEOTIDE SEQUENCE</scope>
    <source>
        <strain evidence="2">Rob3c</strain>
    </source>
</reference>
<keyword evidence="3" id="KW-1185">Reference proteome</keyword>
<proteinExistence type="predicted"/>
<evidence type="ECO:0000313" key="3">
    <source>
        <dbReference type="Proteomes" id="UP000001292"/>
    </source>
</evidence>
<dbReference type="EMBL" id="CH480872">
    <property type="protein sequence ID" value="EDW53846.1"/>
    <property type="molecule type" value="Genomic_DNA"/>
</dbReference>
<gene>
    <name evidence="2" type="primary">Dsec\GM10929</name>
    <name evidence="1" type="synonym">Dsec\GM10405</name>
    <name evidence="1" type="ORF">Dsec_GM10405</name>
    <name evidence="2" type="ORF">Dsec_GM10929</name>
    <name evidence="2" type="ORF">GM10405</name>
    <name evidence="2" type="ORF">GM10929</name>
</gene>
<dbReference type="EMBL" id="CH480821">
    <property type="protein sequence ID" value="EDW55175.1"/>
    <property type="molecule type" value="Genomic_DNA"/>
</dbReference>
<organism evidence="3">
    <name type="scientific">Drosophila sechellia</name>
    <name type="common">Fruit fly</name>
    <dbReference type="NCBI Taxonomy" id="7238"/>
    <lineage>
        <taxon>Eukaryota</taxon>
        <taxon>Metazoa</taxon>
        <taxon>Ecdysozoa</taxon>
        <taxon>Arthropoda</taxon>
        <taxon>Hexapoda</taxon>
        <taxon>Insecta</taxon>
        <taxon>Pterygota</taxon>
        <taxon>Neoptera</taxon>
        <taxon>Endopterygota</taxon>
        <taxon>Diptera</taxon>
        <taxon>Brachycera</taxon>
        <taxon>Muscomorpha</taxon>
        <taxon>Ephydroidea</taxon>
        <taxon>Drosophilidae</taxon>
        <taxon>Drosophila</taxon>
        <taxon>Sophophora</taxon>
    </lineage>
</organism>
<evidence type="ECO:0000313" key="1">
    <source>
        <dbReference type="EMBL" id="EDW53846.1"/>
    </source>
</evidence>
<protein>
    <submittedName>
        <fullName evidence="1">GM10405</fullName>
    </submittedName>
    <submittedName>
        <fullName evidence="2">GM10929</fullName>
    </submittedName>
</protein>
<accession>B4I4N2</accession>
<dbReference type="Proteomes" id="UP000001292">
    <property type="component" value="Unassembled WGS sequence"/>
</dbReference>
<sequence length="65" mass="7269">MSTNLDYKMHKNMDQLIQTNSSNLNACMGSTDPNKVVEKIRKEISTQKEATNGEARGRVPPGGFW</sequence>
<dbReference type="STRING" id="7238.B4I4N2"/>
<reference evidence="2 3" key="1">
    <citation type="journal article" date="2007" name="Nature">
        <title>Evolution of genes and genomes on the Drosophila phylogeny.</title>
        <authorList>
            <consortium name="Drosophila 12 Genomes Consortium"/>
            <person name="Clark A.G."/>
            <person name="Eisen M.B."/>
            <person name="Smith D.R."/>
            <person name="Bergman C.M."/>
            <person name="Oliver B."/>
            <person name="Markow T.A."/>
            <person name="Kaufman T.C."/>
            <person name="Kellis M."/>
            <person name="Gelbart W."/>
            <person name="Iyer V.N."/>
            <person name="Pollard D.A."/>
            <person name="Sackton T.B."/>
            <person name="Larracuente A.M."/>
            <person name="Singh N.D."/>
            <person name="Abad J.P."/>
            <person name="Abt D.N."/>
            <person name="Adryan B."/>
            <person name="Aguade M."/>
            <person name="Akashi H."/>
            <person name="Anderson W.W."/>
            <person name="Aquadro C.F."/>
            <person name="Ardell D.H."/>
            <person name="Arguello R."/>
            <person name="Artieri C.G."/>
            <person name="Barbash D.A."/>
            <person name="Barker D."/>
            <person name="Barsanti P."/>
            <person name="Batterham P."/>
            <person name="Batzoglou S."/>
            <person name="Begun D."/>
            <person name="Bhutkar A."/>
            <person name="Blanco E."/>
            <person name="Bosak S.A."/>
            <person name="Bradley R.K."/>
            <person name="Brand A.D."/>
            <person name="Brent M.R."/>
            <person name="Brooks A.N."/>
            <person name="Brown R.H."/>
            <person name="Butlin R.K."/>
            <person name="Caggese C."/>
            <person name="Calvi B.R."/>
            <person name="Bernardo de Carvalho A."/>
            <person name="Caspi A."/>
            <person name="Castrezana S."/>
            <person name="Celniker S.E."/>
            <person name="Chang J.L."/>
            <person name="Chapple C."/>
            <person name="Chatterji S."/>
            <person name="Chinwalla A."/>
            <person name="Civetta A."/>
            <person name="Clifton S.W."/>
            <person name="Comeron J.M."/>
            <person name="Costello J.C."/>
            <person name="Coyne J.A."/>
            <person name="Daub J."/>
            <person name="David R.G."/>
            <person name="Delcher A.L."/>
            <person name="Delehaunty K."/>
            <person name="Do C.B."/>
            <person name="Ebling H."/>
            <person name="Edwards K."/>
            <person name="Eickbush T."/>
            <person name="Evans J.D."/>
            <person name="Filipski A."/>
            <person name="Findeiss S."/>
            <person name="Freyhult E."/>
            <person name="Fulton L."/>
            <person name="Fulton R."/>
            <person name="Garcia A.C."/>
            <person name="Gardiner A."/>
            <person name="Garfield D.A."/>
            <person name="Garvin B.E."/>
            <person name="Gibson G."/>
            <person name="Gilbert D."/>
            <person name="Gnerre S."/>
            <person name="Godfrey J."/>
            <person name="Good R."/>
            <person name="Gotea V."/>
            <person name="Gravely B."/>
            <person name="Greenberg A.J."/>
            <person name="Griffiths-Jones S."/>
            <person name="Gross S."/>
            <person name="Guigo R."/>
            <person name="Gustafson E.A."/>
            <person name="Haerty W."/>
            <person name="Hahn M.W."/>
            <person name="Halligan D.L."/>
            <person name="Halpern A.L."/>
            <person name="Halter G.M."/>
            <person name="Han M.V."/>
            <person name="Heger A."/>
            <person name="Hillier L."/>
            <person name="Hinrichs A.S."/>
            <person name="Holmes I."/>
            <person name="Hoskins R.A."/>
            <person name="Hubisz M.J."/>
            <person name="Hultmark D."/>
            <person name="Huntley M.A."/>
            <person name="Jaffe D.B."/>
            <person name="Jagadeeshan S."/>
            <person name="Jeck W.R."/>
            <person name="Johnson J."/>
            <person name="Jones C.D."/>
            <person name="Jordan W.C."/>
            <person name="Karpen G.H."/>
            <person name="Kataoka E."/>
            <person name="Keightley P.D."/>
            <person name="Kheradpour P."/>
            <person name="Kirkness E.F."/>
            <person name="Koerich L.B."/>
            <person name="Kristiansen K."/>
            <person name="Kudrna D."/>
            <person name="Kulathinal R.J."/>
            <person name="Kumar S."/>
            <person name="Kwok R."/>
            <person name="Lander E."/>
            <person name="Langley C.H."/>
            <person name="Lapoint R."/>
            <person name="Lazzaro B.P."/>
            <person name="Lee S.J."/>
            <person name="Levesque L."/>
            <person name="Li R."/>
            <person name="Lin C.F."/>
            <person name="Lin M.F."/>
            <person name="Lindblad-Toh K."/>
            <person name="Llopart A."/>
            <person name="Long M."/>
            <person name="Low L."/>
            <person name="Lozovsky E."/>
            <person name="Lu J."/>
            <person name="Luo M."/>
            <person name="Machado C.A."/>
            <person name="Makalowski W."/>
            <person name="Marzo M."/>
            <person name="Matsuda M."/>
            <person name="Matzkin L."/>
            <person name="McAllister B."/>
            <person name="McBride C.S."/>
            <person name="McKernan B."/>
            <person name="McKernan K."/>
            <person name="Mendez-Lago M."/>
            <person name="Minx P."/>
            <person name="Mollenhauer M.U."/>
            <person name="Montooth K."/>
            <person name="Mount S.M."/>
            <person name="Mu X."/>
            <person name="Myers E."/>
            <person name="Negre B."/>
            <person name="Newfeld S."/>
            <person name="Nielsen R."/>
            <person name="Noor M.A."/>
            <person name="O'Grady P."/>
            <person name="Pachter L."/>
            <person name="Papaceit M."/>
            <person name="Parisi M.J."/>
            <person name="Parisi M."/>
            <person name="Parts L."/>
            <person name="Pedersen J.S."/>
            <person name="Pesole G."/>
            <person name="Phillippy A.M."/>
            <person name="Ponting C.P."/>
            <person name="Pop M."/>
            <person name="Porcelli D."/>
            <person name="Powell J.R."/>
            <person name="Prohaska S."/>
            <person name="Pruitt K."/>
            <person name="Puig M."/>
            <person name="Quesneville H."/>
            <person name="Ram K.R."/>
            <person name="Rand D."/>
            <person name="Rasmussen M.D."/>
            <person name="Reed L.K."/>
            <person name="Reenan R."/>
            <person name="Reily A."/>
            <person name="Remington K.A."/>
            <person name="Rieger T.T."/>
            <person name="Ritchie M.G."/>
            <person name="Robin C."/>
            <person name="Rogers Y.H."/>
            <person name="Rohde C."/>
            <person name="Rozas J."/>
            <person name="Rubenfield M.J."/>
            <person name="Ruiz A."/>
            <person name="Russo S."/>
            <person name="Salzberg S.L."/>
            <person name="Sanchez-Gracia A."/>
            <person name="Saranga D.J."/>
            <person name="Sato H."/>
            <person name="Schaeffer S.W."/>
            <person name="Schatz M.C."/>
            <person name="Schlenke T."/>
            <person name="Schwartz R."/>
            <person name="Segarra C."/>
            <person name="Singh R.S."/>
            <person name="Sirot L."/>
            <person name="Sirota M."/>
            <person name="Sisneros N.B."/>
            <person name="Smith C.D."/>
            <person name="Smith T.F."/>
            <person name="Spieth J."/>
            <person name="Stage D.E."/>
            <person name="Stark A."/>
            <person name="Stephan W."/>
            <person name="Strausberg R.L."/>
            <person name="Strempel S."/>
            <person name="Sturgill D."/>
            <person name="Sutton G."/>
            <person name="Sutton G.G."/>
            <person name="Tao W."/>
            <person name="Teichmann S."/>
            <person name="Tobari Y.N."/>
            <person name="Tomimura Y."/>
            <person name="Tsolas J.M."/>
            <person name="Valente V.L."/>
            <person name="Venter E."/>
            <person name="Venter J.C."/>
            <person name="Vicario S."/>
            <person name="Vieira F.G."/>
            <person name="Vilella A.J."/>
            <person name="Villasante A."/>
            <person name="Walenz B."/>
            <person name="Wang J."/>
            <person name="Wasserman M."/>
            <person name="Watts T."/>
            <person name="Wilson D."/>
            <person name="Wilson R.K."/>
            <person name="Wing R.A."/>
            <person name="Wolfner M.F."/>
            <person name="Wong A."/>
            <person name="Wong G.K."/>
            <person name="Wu C.I."/>
            <person name="Wu G."/>
            <person name="Yamamoto D."/>
            <person name="Yang H.P."/>
            <person name="Yang S.P."/>
            <person name="Yorke J.A."/>
            <person name="Yoshida K."/>
            <person name="Zdobnov E."/>
            <person name="Zhang P."/>
            <person name="Zhang Y."/>
            <person name="Zimin A.V."/>
            <person name="Baldwin J."/>
            <person name="Abdouelleil A."/>
            <person name="Abdulkadir J."/>
            <person name="Abebe A."/>
            <person name="Abera B."/>
            <person name="Abreu J."/>
            <person name="Acer S.C."/>
            <person name="Aftuck L."/>
            <person name="Alexander A."/>
            <person name="An P."/>
            <person name="Anderson E."/>
            <person name="Anderson S."/>
            <person name="Arachi H."/>
            <person name="Azer M."/>
            <person name="Bachantsang P."/>
            <person name="Barry A."/>
            <person name="Bayul T."/>
            <person name="Berlin A."/>
            <person name="Bessette D."/>
            <person name="Bloom T."/>
            <person name="Blye J."/>
            <person name="Boguslavskiy L."/>
            <person name="Bonnet C."/>
            <person name="Boukhgalter B."/>
            <person name="Bourzgui I."/>
            <person name="Brown A."/>
            <person name="Cahill P."/>
            <person name="Channer S."/>
            <person name="Cheshatsang Y."/>
            <person name="Chuda L."/>
            <person name="Citroen M."/>
            <person name="Collymore A."/>
            <person name="Cooke P."/>
            <person name="Costello M."/>
            <person name="D'Aco K."/>
            <person name="Daza R."/>
            <person name="De Haan G."/>
            <person name="DeGray S."/>
            <person name="DeMaso C."/>
            <person name="Dhargay N."/>
            <person name="Dooley K."/>
            <person name="Dooley E."/>
            <person name="Doricent M."/>
            <person name="Dorje P."/>
            <person name="Dorjee K."/>
            <person name="Dupes A."/>
            <person name="Elong R."/>
            <person name="Falk J."/>
            <person name="Farina A."/>
            <person name="Faro S."/>
            <person name="Ferguson D."/>
            <person name="Fisher S."/>
            <person name="Foley C.D."/>
            <person name="Franke A."/>
            <person name="Friedrich D."/>
            <person name="Gadbois L."/>
            <person name="Gearin G."/>
            <person name="Gearin C.R."/>
            <person name="Giannoukos G."/>
            <person name="Goode T."/>
            <person name="Graham J."/>
            <person name="Grandbois E."/>
            <person name="Grewal S."/>
            <person name="Gyaltsen K."/>
            <person name="Hafez N."/>
            <person name="Hagos B."/>
            <person name="Hall J."/>
            <person name="Henson C."/>
            <person name="Hollinger A."/>
            <person name="Honan T."/>
            <person name="Huard M.D."/>
            <person name="Hughes L."/>
            <person name="Hurhula B."/>
            <person name="Husby M.E."/>
            <person name="Kamat A."/>
            <person name="Kanga B."/>
            <person name="Kashin S."/>
            <person name="Khazanovich D."/>
            <person name="Kisner P."/>
            <person name="Lance K."/>
            <person name="Lara M."/>
            <person name="Lee W."/>
            <person name="Lennon N."/>
            <person name="Letendre F."/>
            <person name="LeVine R."/>
            <person name="Lipovsky A."/>
            <person name="Liu X."/>
            <person name="Liu J."/>
            <person name="Liu S."/>
            <person name="Lokyitsang T."/>
            <person name="Lokyitsang Y."/>
            <person name="Lubonja R."/>
            <person name="Lui A."/>
            <person name="MacDonald P."/>
            <person name="Magnisalis V."/>
            <person name="Maru K."/>
            <person name="Matthews C."/>
            <person name="McCusker W."/>
            <person name="McDonough S."/>
            <person name="Mehta T."/>
            <person name="Meldrim J."/>
            <person name="Meneus L."/>
            <person name="Mihai O."/>
            <person name="Mihalev A."/>
            <person name="Mihova T."/>
            <person name="Mittelman R."/>
            <person name="Mlenga V."/>
            <person name="Montmayeur A."/>
            <person name="Mulrain L."/>
            <person name="Navidi A."/>
            <person name="Naylor J."/>
            <person name="Negash T."/>
            <person name="Nguyen T."/>
            <person name="Nguyen N."/>
            <person name="Nicol R."/>
            <person name="Norbu C."/>
            <person name="Norbu N."/>
            <person name="Novod N."/>
            <person name="O'Neill B."/>
            <person name="Osman S."/>
            <person name="Markiewicz E."/>
            <person name="Oyono O.L."/>
            <person name="Patti C."/>
            <person name="Phunkhang P."/>
            <person name="Pierre F."/>
            <person name="Priest M."/>
            <person name="Raghuraman S."/>
            <person name="Rege F."/>
            <person name="Reyes R."/>
            <person name="Rise C."/>
            <person name="Rogov P."/>
            <person name="Ross K."/>
            <person name="Ryan E."/>
            <person name="Settipalli S."/>
            <person name="Shea T."/>
            <person name="Sherpa N."/>
            <person name="Shi L."/>
            <person name="Shih D."/>
            <person name="Sparrow T."/>
            <person name="Spaulding J."/>
            <person name="Stalker J."/>
            <person name="Stange-Thomann N."/>
            <person name="Stavropoulos S."/>
            <person name="Stone C."/>
            <person name="Strader C."/>
            <person name="Tesfaye S."/>
            <person name="Thomson T."/>
            <person name="Thoulutsang Y."/>
            <person name="Thoulutsang D."/>
            <person name="Topham K."/>
            <person name="Topping I."/>
            <person name="Tsamla T."/>
            <person name="Vassiliev H."/>
            <person name="Vo A."/>
            <person name="Wangchuk T."/>
            <person name="Wangdi T."/>
            <person name="Weiand M."/>
            <person name="Wilkinson J."/>
            <person name="Wilson A."/>
            <person name="Yadav S."/>
            <person name="Young G."/>
            <person name="Yu Q."/>
            <person name="Zembek L."/>
            <person name="Zhong D."/>
            <person name="Zimmer A."/>
            <person name="Zwirko Z."/>
            <person name="Jaffe D.B."/>
            <person name="Alvarez P."/>
            <person name="Brockman W."/>
            <person name="Butler J."/>
            <person name="Chin C."/>
            <person name="Gnerre S."/>
            <person name="Grabherr M."/>
            <person name="Kleber M."/>
            <person name="Mauceli E."/>
            <person name="MacCallum I."/>
        </authorList>
    </citation>
    <scope>NUCLEOTIDE SEQUENCE [LARGE SCALE GENOMIC DNA]</scope>
    <source>
        <strain evidence="2">Rob3c</strain>
        <strain evidence="3">Rob3c / Tucson 14021-0248.25</strain>
    </source>
</reference>
<dbReference type="GO" id="GO:0048190">
    <property type="term" value="P:wing disc dorsal/ventral pattern formation"/>
    <property type="evidence" value="ECO:0007669"/>
    <property type="project" value="EnsemblMetazoa"/>
</dbReference>
<dbReference type="AlphaFoldDB" id="B4I4N2"/>
<evidence type="ECO:0000313" key="2">
    <source>
        <dbReference type="EMBL" id="EDW55175.1"/>
    </source>
</evidence>
<name>B4I4N2_DROSE</name>